<dbReference type="Proteomes" id="UP000237230">
    <property type="component" value="Unassembled WGS sequence"/>
</dbReference>
<proteinExistence type="predicted"/>
<reference evidence="1 2" key="1">
    <citation type="submission" date="2016-08" db="EMBL/GenBank/DDBJ databases">
        <authorList>
            <person name="Seilhamer J.J."/>
        </authorList>
    </citation>
    <scope>NUCLEOTIDE SEQUENCE [LARGE SCALE GENOMIC DNA]</scope>
    <source>
        <strain evidence="1 2">KH-21-114</strain>
    </source>
</reference>
<evidence type="ECO:0000313" key="2">
    <source>
        <dbReference type="Proteomes" id="UP000237230"/>
    </source>
</evidence>
<dbReference type="EMBL" id="MINH01000019">
    <property type="protein sequence ID" value="POG10785.1"/>
    <property type="molecule type" value="Genomic_DNA"/>
</dbReference>
<sequence length="118" mass="12532">MPPFAPTALASALHEDSPASLLDLLQQRLSTVLGPRFTVILAASGDDASHYYLAIQYSQSGLSLEDNGSIGPGFAERLLALGRQVKAMLESQTFARMGSDDPGRPLVWLSDRADSDGA</sequence>
<reference evidence="1 2" key="2">
    <citation type="submission" date="2018-03" db="EMBL/GenBank/DDBJ databases">
        <title>Draft genome of Pseudomonas putida strain KH-21-114.</title>
        <authorList>
            <person name="Yoshizawa S."/>
            <person name="Khan N.H."/>
            <person name="Nishimura M."/>
            <person name="Chiura H.X."/>
            <person name="Ogura Y."/>
            <person name="Hayashi T."/>
            <person name="Kogure K."/>
        </authorList>
    </citation>
    <scope>NUCLEOTIDE SEQUENCE [LARGE SCALE GENOMIC DNA]</scope>
    <source>
        <strain evidence="1 2">KH-21-114</strain>
    </source>
</reference>
<organism evidence="1 2">
    <name type="scientific">Pseudomonas putida</name>
    <name type="common">Arthrobacter siderocapsulatus</name>
    <dbReference type="NCBI Taxonomy" id="303"/>
    <lineage>
        <taxon>Bacteria</taxon>
        <taxon>Pseudomonadati</taxon>
        <taxon>Pseudomonadota</taxon>
        <taxon>Gammaproteobacteria</taxon>
        <taxon>Pseudomonadales</taxon>
        <taxon>Pseudomonadaceae</taxon>
        <taxon>Pseudomonas</taxon>
    </lineage>
</organism>
<dbReference type="OrthoDB" id="6899327at2"/>
<comment type="caution">
    <text evidence="1">The sequence shown here is derived from an EMBL/GenBank/DDBJ whole genome shotgun (WGS) entry which is preliminary data.</text>
</comment>
<gene>
    <name evidence="1" type="ORF">BGP84_13985</name>
</gene>
<accession>A0A2S3X5N3</accession>
<protein>
    <submittedName>
        <fullName evidence="1">Uncharacterized protein</fullName>
    </submittedName>
</protein>
<dbReference type="RefSeq" id="WP_103447551.1">
    <property type="nucleotide sequence ID" value="NZ_MINH01000019.1"/>
</dbReference>
<name>A0A2S3X5N3_PSEPU</name>
<dbReference type="AlphaFoldDB" id="A0A2S3X5N3"/>
<evidence type="ECO:0000313" key="1">
    <source>
        <dbReference type="EMBL" id="POG10785.1"/>
    </source>
</evidence>